<evidence type="ECO:0000313" key="3">
    <source>
        <dbReference type="Proteomes" id="UP001140511"/>
    </source>
</evidence>
<feature type="compositionally biased region" description="Basic and acidic residues" evidence="1">
    <location>
        <begin position="76"/>
        <end position="97"/>
    </location>
</feature>
<keyword evidence="3" id="KW-1185">Reference proteome</keyword>
<dbReference type="AlphaFoldDB" id="A0A9W9B5W6"/>
<evidence type="ECO:0000313" key="2">
    <source>
        <dbReference type="EMBL" id="KAJ4856532.1"/>
    </source>
</evidence>
<organism evidence="2 3">
    <name type="scientific">Trichoderma breve</name>
    <dbReference type="NCBI Taxonomy" id="2034170"/>
    <lineage>
        <taxon>Eukaryota</taxon>
        <taxon>Fungi</taxon>
        <taxon>Dikarya</taxon>
        <taxon>Ascomycota</taxon>
        <taxon>Pezizomycotina</taxon>
        <taxon>Sordariomycetes</taxon>
        <taxon>Hypocreomycetidae</taxon>
        <taxon>Hypocreales</taxon>
        <taxon>Hypocreaceae</taxon>
        <taxon>Trichoderma</taxon>
    </lineage>
</organism>
<accession>A0A9W9B5W6</accession>
<feature type="region of interest" description="Disordered" evidence="1">
    <location>
        <begin position="1"/>
        <end position="20"/>
    </location>
</feature>
<comment type="caution">
    <text evidence="2">The sequence shown here is derived from an EMBL/GenBank/DDBJ whole genome shotgun (WGS) entry which is preliminary data.</text>
</comment>
<proteinExistence type="predicted"/>
<feature type="compositionally biased region" description="Acidic residues" evidence="1">
    <location>
        <begin position="154"/>
        <end position="169"/>
    </location>
</feature>
<gene>
    <name evidence="2" type="ORF">T069G_09900</name>
</gene>
<dbReference type="GeneID" id="80871798"/>
<dbReference type="RefSeq" id="XP_056025588.1">
    <property type="nucleotide sequence ID" value="XM_056177110.1"/>
</dbReference>
<dbReference type="EMBL" id="JAOPEN010000006">
    <property type="protein sequence ID" value="KAJ4856532.1"/>
    <property type="molecule type" value="Genomic_DNA"/>
</dbReference>
<protein>
    <submittedName>
        <fullName evidence="2">Uncharacterized protein</fullName>
    </submittedName>
</protein>
<sequence length="217" mass="23770">MSCWSARKPKHTTFKRTERRGNRKTRFGFNEAHCTRPIQCVEAVYLKSTFATKLVDAVLEGGVATVATTLSPAAFERQKKEDERQKKEELEAQKDEGQSTDNAAADDTQYNDDWGTEQNAGNPWGGTTSDDSAGNPWSGTSEAVNEEAGPAPAFDDDAVPASAFEDDEGPAFTPNDQGAAGQTWKQLREQMHAAANAPENMYSTARTPRRLLPSLRI</sequence>
<dbReference type="Proteomes" id="UP001140511">
    <property type="component" value="Unassembled WGS sequence"/>
</dbReference>
<evidence type="ECO:0000256" key="1">
    <source>
        <dbReference type="SAM" id="MobiDB-lite"/>
    </source>
</evidence>
<feature type="region of interest" description="Disordered" evidence="1">
    <location>
        <begin position="75"/>
        <end position="217"/>
    </location>
</feature>
<reference evidence="2" key="1">
    <citation type="submission" date="2022-09" db="EMBL/GenBank/DDBJ databases">
        <title>Chromosome-level assembly of Trichoderma breve T069, a fungus used in development of biopesticide product.</title>
        <authorList>
            <person name="Lin R."/>
            <person name="Liu T."/>
        </authorList>
    </citation>
    <scope>NUCLEOTIDE SEQUENCE</scope>
    <source>
        <strain evidence="2">T069</strain>
    </source>
</reference>
<feature type="compositionally biased region" description="Polar residues" evidence="1">
    <location>
        <begin position="116"/>
        <end position="143"/>
    </location>
</feature>
<name>A0A9W9B5W6_9HYPO</name>